<dbReference type="GO" id="GO:0070930">
    <property type="term" value="P:trans-translation-dependent protein tagging"/>
    <property type="evidence" value="ECO:0007669"/>
    <property type="project" value="TreeGrafter"/>
</dbReference>
<dbReference type="GO" id="GO:0070929">
    <property type="term" value="P:trans-translation"/>
    <property type="evidence" value="ECO:0007669"/>
    <property type="project" value="UniProtKB-UniRule"/>
</dbReference>
<name>A0A1F6BW71_9BACT</name>
<dbReference type="InterPro" id="IPR020081">
    <property type="entry name" value="SsrA-bd_prot_CS"/>
</dbReference>
<comment type="subcellular location">
    <subcellularLocation>
        <location evidence="3">Cytoplasm</location>
    </subcellularLocation>
    <text evidence="3">The tmRNA-SmpB complex associates with stalled 70S ribosomes.</text>
</comment>
<proteinExistence type="inferred from homology"/>
<organism evidence="4 5">
    <name type="scientific">Candidatus Kaiserbacteria bacterium GWA2_50_9</name>
    <dbReference type="NCBI Taxonomy" id="1798474"/>
    <lineage>
        <taxon>Bacteria</taxon>
        <taxon>Candidatus Kaiseribacteriota</taxon>
    </lineage>
</organism>
<dbReference type="PANTHER" id="PTHR30308:SF2">
    <property type="entry name" value="SSRA-BINDING PROTEIN"/>
    <property type="match status" value="1"/>
</dbReference>
<sequence length="147" mass="16569">MLLVEYKKAFLKYTPLESYAAGLELTGPEVKSLRNKLGSLDGARVVVRGGEAFIVGMTISPYQVANTPKSYDPERSRRLLLSRKEIAELYVAESKKGLTIIPLEVYTNKRFVKARIAIVRGKGKSDKREDLKKKDALREASRVLKNR</sequence>
<reference evidence="4 5" key="1">
    <citation type="journal article" date="2016" name="Nat. Commun.">
        <title>Thousands of microbial genomes shed light on interconnected biogeochemical processes in an aquifer system.</title>
        <authorList>
            <person name="Anantharaman K."/>
            <person name="Brown C.T."/>
            <person name="Hug L.A."/>
            <person name="Sharon I."/>
            <person name="Castelle C.J."/>
            <person name="Probst A.J."/>
            <person name="Thomas B.C."/>
            <person name="Singh A."/>
            <person name="Wilkins M.J."/>
            <person name="Karaoz U."/>
            <person name="Brodie E.L."/>
            <person name="Williams K.H."/>
            <person name="Hubbard S.S."/>
            <person name="Banfield J.F."/>
        </authorList>
    </citation>
    <scope>NUCLEOTIDE SEQUENCE [LARGE SCALE GENOMIC DNA]</scope>
</reference>
<protein>
    <recommendedName>
        <fullName evidence="3">SsrA-binding protein</fullName>
    </recommendedName>
    <alternativeName>
        <fullName evidence="3">Small protein B</fullName>
    </alternativeName>
</protein>
<keyword evidence="2 3" id="KW-0694">RNA-binding</keyword>
<dbReference type="Proteomes" id="UP000179014">
    <property type="component" value="Unassembled WGS sequence"/>
</dbReference>
<evidence type="ECO:0000256" key="3">
    <source>
        <dbReference type="HAMAP-Rule" id="MF_00023"/>
    </source>
</evidence>
<keyword evidence="1 3" id="KW-0963">Cytoplasm</keyword>
<dbReference type="PROSITE" id="PS01317">
    <property type="entry name" value="SSRP"/>
    <property type="match status" value="1"/>
</dbReference>
<dbReference type="InterPro" id="IPR000037">
    <property type="entry name" value="SsrA-bd_prot"/>
</dbReference>
<dbReference type="SUPFAM" id="SSF74982">
    <property type="entry name" value="Small protein B (SmpB)"/>
    <property type="match status" value="1"/>
</dbReference>
<evidence type="ECO:0000256" key="1">
    <source>
        <dbReference type="ARBA" id="ARBA00022490"/>
    </source>
</evidence>
<evidence type="ECO:0000256" key="2">
    <source>
        <dbReference type="ARBA" id="ARBA00022884"/>
    </source>
</evidence>
<dbReference type="GO" id="GO:0003723">
    <property type="term" value="F:RNA binding"/>
    <property type="evidence" value="ECO:0007669"/>
    <property type="project" value="UniProtKB-UniRule"/>
</dbReference>
<dbReference type="HAMAP" id="MF_00023">
    <property type="entry name" value="SmpB"/>
    <property type="match status" value="1"/>
</dbReference>
<dbReference type="InterPro" id="IPR023620">
    <property type="entry name" value="SmpB"/>
</dbReference>
<dbReference type="Pfam" id="PF01668">
    <property type="entry name" value="SmpB"/>
    <property type="match status" value="1"/>
</dbReference>
<dbReference type="AlphaFoldDB" id="A0A1F6BW71"/>
<dbReference type="NCBIfam" id="TIGR00086">
    <property type="entry name" value="smpB"/>
    <property type="match status" value="1"/>
</dbReference>
<dbReference type="GO" id="GO:0005829">
    <property type="term" value="C:cytosol"/>
    <property type="evidence" value="ECO:0007669"/>
    <property type="project" value="TreeGrafter"/>
</dbReference>
<dbReference type="Gene3D" id="2.40.280.10">
    <property type="match status" value="1"/>
</dbReference>
<dbReference type="NCBIfam" id="NF003843">
    <property type="entry name" value="PRK05422.1"/>
    <property type="match status" value="1"/>
</dbReference>
<gene>
    <name evidence="3" type="primary">smpB</name>
    <name evidence="4" type="ORF">A2118_03035</name>
</gene>
<comment type="function">
    <text evidence="3">Required for rescue of stalled ribosomes mediated by trans-translation. Binds to transfer-messenger RNA (tmRNA), required for stable association of tmRNA with ribosomes. tmRNA and SmpB together mimic tRNA shape, replacing the anticodon stem-loop with SmpB. tmRNA is encoded by the ssrA gene; the 2 termini fold to resemble tRNA(Ala) and it encodes a 'tag peptide', a short internal open reading frame. During trans-translation Ala-aminoacylated tmRNA acts like a tRNA, entering the A-site of stalled ribosomes, displacing the stalled mRNA. The ribosome then switches to translate the ORF on the tmRNA; the nascent peptide is terminated with the 'tag peptide' encoded by the tmRNA and targeted for degradation. The ribosome is freed to recommence translation, which seems to be the essential function of trans-translation.</text>
</comment>
<dbReference type="EMBL" id="MFKN01000005">
    <property type="protein sequence ID" value="OGG41205.1"/>
    <property type="molecule type" value="Genomic_DNA"/>
</dbReference>
<comment type="caution">
    <text evidence="4">The sequence shown here is derived from an EMBL/GenBank/DDBJ whole genome shotgun (WGS) entry which is preliminary data.</text>
</comment>
<evidence type="ECO:0000313" key="5">
    <source>
        <dbReference type="Proteomes" id="UP000179014"/>
    </source>
</evidence>
<dbReference type="PANTHER" id="PTHR30308">
    <property type="entry name" value="TMRNA-BINDING COMPONENT OF TRANS-TRANSLATION TAGGING COMPLEX"/>
    <property type="match status" value="1"/>
</dbReference>
<comment type="similarity">
    <text evidence="3">Belongs to the SmpB family.</text>
</comment>
<evidence type="ECO:0000313" key="4">
    <source>
        <dbReference type="EMBL" id="OGG41205.1"/>
    </source>
</evidence>
<accession>A0A1F6BW71</accession>
<dbReference type="STRING" id="1798474.A2118_03035"/>